<dbReference type="PIRSF" id="PIRSF000161">
    <property type="entry name" value="DHPR"/>
    <property type="match status" value="1"/>
</dbReference>
<evidence type="ECO:0000256" key="2">
    <source>
        <dbReference type="ARBA" id="ARBA00022490"/>
    </source>
</evidence>
<feature type="domain" description="Dihydrodipicolinate reductase C-terminal" evidence="12">
    <location>
        <begin position="116"/>
        <end position="249"/>
    </location>
</feature>
<dbReference type="Gene3D" id="3.30.360.10">
    <property type="entry name" value="Dihydrodipicolinate Reductase, domain 2"/>
    <property type="match status" value="1"/>
</dbReference>
<feature type="binding site" evidence="9">
    <location>
        <begin position="110"/>
        <end position="113"/>
    </location>
    <ligand>
        <name>NAD(+)</name>
        <dbReference type="ChEBI" id="CHEBI:57540"/>
    </ligand>
</feature>
<evidence type="ECO:0000256" key="4">
    <source>
        <dbReference type="ARBA" id="ARBA00022857"/>
    </source>
</evidence>
<keyword evidence="5 9" id="KW-0220">Diaminopimelate biosynthesis</keyword>
<comment type="subcellular location">
    <subcellularLocation>
        <location evidence="9">Cytoplasm</location>
    </subcellularLocation>
</comment>
<name>A0A9J6P8C5_9CLOT</name>
<dbReference type="RefSeq" id="WP_250861167.1">
    <property type="nucleotide sequence ID" value="NZ_JAGSOJ010000004.1"/>
</dbReference>
<comment type="catalytic activity">
    <reaction evidence="9">
        <text>(S)-2,3,4,5-tetrahydrodipicolinate + NAD(+) + H2O = (2S,4S)-4-hydroxy-2,3,4,5-tetrahydrodipicolinate + NADH + H(+)</text>
        <dbReference type="Rhea" id="RHEA:35323"/>
        <dbReference type="ChEBI" id="CHEBI:15377"/>
        <dbReference type="ChEBI" id="CHEBI:15378"/>
        <dbReference type="ChEBI" id="CHEBI:16845"/>
        <dbReference type="ChEBI" id="CHEBI:57540"/>
        <dbReference type="ChEBI" id="CHEBI:57945"/>
        <dbReference type="ChEBI" id="CHEBI:67139"/>
        <dbReference type="EC" id="1.17.1.8"/>
    </reaction>
</comment>
<dbReference type="CDD" id="cd02274">
    <property type="entry name" value="DHDPR_N"/>
    <property type="match status" value="1"/>
</dbReference>
<evidence type="ECO:0000256" key="1">
    <source>
        <dbReference type="ARBA" id="ARBA00006642"/>
    </source>
</evidence>
<dbReference type="HAMAP" id="MF_00102">
    <property type="entry name" value="DapB"/>
    <property type="match status" value="1"/>
</dbReference>
<comment type="function">
    <text evidence="9">Catalyzes the conversion of 4-hydroxy-tetrahydrodipicolinate (HTPA) to tetrahydrodipicolinate.</text>
</comment>
<gene>
    <name evidence="9" type="primary">dapB</name>
    <name evidence="13" type="ORF">KDK92_18315</name>
</gene>
<evidence type="ECO:0000313" key="14">
    <source>
        <dbReference type="Proteomes" id="UP001056429"/>
    </source>
</evidence>
<feature type="binding site" evidence="9">
    <location>
        <position position="144"/>
    </location>
    <ligand>
        <name>(S)-2,3,4,5-tetrahydrodipicolinate</name>
        <dbReference type="ChEBI" id="CHEBI:16845"/>
    </ligand>
</feature>
<evidence type="ECO:0000259" key="11">
    <source>
        <dbReference type="Pfam" id="PF01113"/>
    </source>
</evidence>
<comment type="caution">
    <text evidence="9">Lacks conserved residue(s) required for the propagation of feature annotation.</text>
</comment>
<reference evidence="13" key="1">
    <citation type="journal article" date="2021" name="mSystems">
        <title>Bacteria and Archaea Synergistically Convert Glycine Betaine to Biogenic Methane in the Formosa Cold Seep of the South China Sea.</title>
        <authorList>
            <person name="Li L."/>
            <person name="Zhang W."/>
            <person name="Zhang S."/>
            <person name="Song L."/>
            <person name="Sun Q."/>
            <person name="Zhang H."/>
            <person name="Xiang H."/>
            <person name="Dong X."/>
        </authorList>
    </citation>
    <scope>NUCLEOTIDE SEQUENCE</scope>
    <source>
        <strain evidence="13">ZWT</strain>
    </source>
</reference>
<dbReference type="SUPFAM" id="SSF55347">
    <property type="entry name" value="Glyceraldehyde-3-phosphate dehydrogenase-like, C-terminal domain"/>
    <property type="match status" value="1"/>
</dbReference>
<proteinExistence type="inferred from homology"/>
<evidence type="ECO:0000256" key="5">
    <source>
        <dbReference type="ARBA" id="ARBA00022915"/>
    </source>
</evidence>
<comment type="subunit">
    <text evidence="9">Homotetramer.</text>
</comment>
<reference evidence="13" key="2">
    <citation type="submission" date="2021-04" db="EMBL/GenBank/DDBJ databases">
        <authorList>
            <person name="Dong X."/>
        </authorList>
    </citation>
    <scope>NUCLEOTIDE SEQUENCE</scope>
    <source>
        <strain evidence="13">ZWT</strain>
    </source>
</reference>
<keyword evidence="8 9" id="KW-0457">Lysine biosynthesis</keyword>
<dbReference type="FunFam" id="3.30.360.10:FF:000009">
    <property type="entry name" value="4-hydroxy-tetrahydrodipicolinate reductase"/>
    <property type="match status" value="1"/>
</dbReference>
<dbReference type="InterPro" id="IPR036291">
    <property type="entry name" value="NAD(P)-bd_dom_sf"/>
</dbReference>
<comment type="caution">
    <text evidence="13">The sequence shown here is derived from an EMBL/GenBank/DDBJ whole genome shotgun (WGS) entry which is preliminary data.</text>
</comment>
<dbReference type="InterPro" id="IPR000846">
    <property type="entry name" value="DapB_N"/>
</dbReference>
<evidence type="ECO:0000256" key="8">
    <source>
        <dbReference type="ARBA" id="ARBA00023154"/>
    </source>
</evidence>
<feature type="active site" description="Proton donor/acceptor" evidence="9">
    <location>
        <position position="143"/>
    </location>
</feature>
<dbReference type="GO" id="GO:0005829">
    <property type="term" value="C:cytosol"/>
    <property type="evidence" value="ECO:0007669"/>
    <property type="project" value="TreeGrafter"/>
</dbReference>
<evidence type="ECO:0000256" key="10">
    <source>
        <dbReference type="NCBIfam" id="TIGR00036"/>
    </source>
</evidence>
<dbReference type="AlphaFoldDB" id="A0A9J6P8C5"/>
<dbReference type="EC" id="1.17.1.8" evidence="9 10"/>
<dbReference type="Proteomes" id="UP001056429">
    <property type="component" value="Unassembled WGS sequence"/>
</dbReference>
<comment type="catalytic activity">
    <reaction evidence="9">
        <text>(S)-2,3,4,5-tetrahydrodipicolinate + NADP(+) + H2O = (2S,4S)-4-hydroxy-2,3,4,5-tetrahydrodipicolinate + NADPH + H(+)</text>
        <dbReference type="Rhea" id="RHEA:35331"/>
        <dbReference type="ChEBI" id="CHEBI:15377"/>
        <dbReference type="ChEBI" id="CHEBI:15378"/>
        <dbReference type="ChEBI" id="CHEBI:16845"/>
        <dbReference type="ChEBI" id="CHEBI:57783"/>
        <dbReference type="ChEBI" id="CHEBI:58349"/>
        <dbReference type="ChEBI" id="CHEBI:67139"/>
        <dbReference type="EC" id="1.17.1.8"/>
    </reaction>
</comment>
<evidence type="ECO:0000259" key="12">
    <source>
        <dbReference type="Pfam" id="PF05173"/>
    </source>
</evidence>
<dbReference type="InterPro" id="IPR022664">
    <property type="entry name" value="DapB_N_CS"/>
</dbReference>
<dbReference type="GO" id="GO:0051287">
    <property type="term" value="F:NAD binding"/>
    <property type="evidence" value="ECO:0007669"/>
    <property type="project" value="UniProtKB-UniRule"/>
</dbReference>
<evidence type="ECO:0000256" key="3">
    <source>
        <dbReference type="ARBA" id="ARBA00022605"/>
    </source>
</evidence>
<comment type="similarity">
    <text evidence="1 9">Belongs to the DapB family.</text>
</comment>
<feature type="domain" description="Dihydrodipicolinate reductase N-terminal" evidence="11">
    <location>
        <begin position="2"/>
        <end position="112"/>
    </location>
</feature>
<comment type="caution">
    <text evidence="9">Was originally thought to be a dihydrodipicolinate reductase (DHDPR), catalyzing the conversion of dihydrodipicolinate to tetrahydrodipicolinate. However, it was shown in E.coli that the substrate of the enzymatic reaction is not dihydrodipicolinate (DHDP) but in fact (2S,4S)-4-hydroxy-2,3,4,5-tetrahydrodipicolinic acid (HTPA), the product released by the DapA-catalyzed reaction.</text>
</comment>
<dbReference type="PANTHER" id="PTHR20836:SF7">
    <property type="entry name" value="4-HYDROXY-TETRAHYDRODIPICOLINATE REDUCTASE"/>
    <property type="match status" value="1"/>
</dbReference>
<dbReference type="InterPro" id="IPR022663">
    <property type="entry name" value="DapB_C"/>
</dbReference>
<evidence type="ECO:0000256" key="7">
    <source>
        <dbReference type="ARBA" id="ARBA00023027"/>
    </source>
</evidence>
<keyword evidence="7 9" id="KW-0520">NAD</keyword>
<dbReference type="EMBL" id="JAGSOJ010000004">
    <property type="protein sequence ID" value="MCM1991696.1"/>
    <property type="molecule type" value="Genomic_DNA"/>
</dbReference>
<dbReference type="GO" id="GO:0008839">
    <property type="term" value="F:4-hydroxy-tetrahydrodipicolinate reductase"/>
    <property type="evidence" value="ECO:0007669"/>
    <property type="project" value="UniProtKB-UniRule"/>
</dbReference>
<dbReference type="NCBIfam" id="TIGR00036">
    <property type="entry name" value="dapB"/>
    <property type="match status" value="1"/>
</dbReference>
<dbReference type="PROSITE" id="PS01298">
    <property type="entry name" value="DAPB"/>
    <property type="match status" value="1"/>
</dbReference>
<evidence type="ECO:0000256" key="9">
    <source>
        <dbReference type="HAMAP-Rule" id="MF_00102"/>
    </source>
</evidence>
<dbReference type="GO" id="GO:0019877">
    <property type="term" value="P:diaminopimelate biosynthetic process"/>
    <property type="evidence" value="ECO:0007669"/>
    <property type="project" value="UniProtKB-UniRule"/>
</dbReference>
<keyword evidence="6 9" id="KW-0560">Oxidoreductase</keyword>
<keyword evidence="2 9" id="KW-0963">Cytoplasm</keyword>
<dbReference type="GO" id="GO:0050661">
    <property type="term" value="F:NADP binding"/>
    <property type="evidence" value="ECO:0007669"/>
    <property type="project" value="UniProtKB-UniRule"/>
</dbReference>
<keyword evidence="14" id="KW-1185">Reference proteome</keyword>
<evidence type="ECO:0000256" key="6">
    <source>
        <dbReference type="ARBA" id="ARBA00023002"/>
    </source>
</evidence>
<dbReference type="Pfam" id="PF05173">
    <property type="entry name" value="DapB_C"/>
    <property type="match status" value="1"/>
</dbReference>
<dbReference type="SUPFAM" id="SSF51735">
    <property type="entry name" value="NAD(P)-binding Rossmann-fold domains"/>
    <property type="match status" value="1"/>
</dbReference>
<organism evidence="13 14">
    <name type="scientific">Oceanirhabdus seepicola</name>
    <dbReference type="NCBI Taxonomy" id="2828781"/>
    <lineage>
        <taxon>Bacteria</taxon>
        <taxon>Bacillati</taxon>
        <taxon>Bacillota</taxon>
        <taxon>Clostridia</taxon>
        <taxon>Eubacteriales</taxon>
        <taxon>Clostridiaceae</taxon>
        <taxon>Oceanirhabdus</taxon>
    </lineage>
</organism>
<feature type="active site" description="Proton donor" evidence="9">
    <location>
        <position position="147"/>
    </location>
</feature>
<dbReference type="PANTHER" id="PTHR20836">
    <property type="entry name" value="DIHYDRODIPICOLINATE REDUCTASE"/>
    <property type="match status" value="1"/>
</dbReference>
<feature type="binding site" evidence="9">
    <location>
        <begin position="153"/>
        <end position="154"/>
    </location>
    <ligand>
        <name>(S)-2,3,4,5-tetrahydrodipicolinate</name>
        <dbReference type="ChEBI" id="CHEBI:16845"/>
    </ligand>
</feature>
<feature type="binding site" evidence="9">
    <location>
        <begin position="8"/>
        <end position="13"/>
    </location>
    <ligand>
        <name>NAD(+)</name>
        <dbReference type="ChEBI" id="CHEBI:57540"/>
    </ligand>
</feature>
<sequence>MVKIIISGCNGMLGQTISKLIEEKRDIEIIAGLSRNPKKINNSYSVYTSIFECKDAGDVIIDCSNPKCLPDLLKYAVERNTPLLIATTGLSREDIEDIKIASKKIPVLYTANTSLGLNLLINLVKKAALVLEENFDIEIIEKHHNKKMDAPSGSAYMIADAINQELDSSKKYVFGRSGNEEKRIKNEIGIHAIRGGTICGEHNVIFAGLDEIIEIKHTALSKKIFALGAVKAAKYIVDKDNGLYTMEDLINL</sequence>
<feature type="binding site" evidence="9">
    <location>
        <begin position="86"/>
        <end position="88"/>
    </location>
    <ligand>
        <name>NAD(+)</name>
        <dbReference type="ChEBI" id="CHEBI:57540"/>
    </ligand>
</feature>
<dbReference type="GO" id="GO:0009089">
    <property type="term" value="P:lysine biosynthetic process via diaminopimelate"/>
    <property type="evidence" value="ECO:0007669"/>
    <property type="project" value="UniProtKB-UniRule"/>
</dbReference>
<dbReference type="InterPro" id="IPR023940">
    <property type="entry name" value="DHDPR_bac"/>
</dbReference>
<dbReference type="GO" id="GO:0016726">
    <property type="term" value="F:oxidoreductase activity, acting on CH or CH2 groups, NAD or NADP as acceptor"/>
    <property type="evidence" value="ECO:0007669"/>
    <property type="project" value="UniProtKB-UniRule"/>
</dbReference>
<keyword evidence="4 9" id="KW-0521">NADP</keyword>
<dbReference type="Pfam" id="PF01113">
    <property type="entry name" value="DapB_N"/>
    <property type="match status" value="1"/>
</dbReference>
<protein>
    <recommendedName>
        <fullName evidence="9 10">4-hydroxy-tetrahydrodipicolinate reductase</fullName>
        <shortName evidence="9">HTPA reductase</shortName>
        <ecNumber evidence="9 10">1.17.1.8</ecNumber>
    </recommendedName>
</protein>
<keyword evidence="3 9" id="KW-0028">Amino-acid biosynthesis</keyword>
<comment type="pathway">
    <text evidence="9">Amino-acid biosynthesis; L-lysine biosynthesis via DAP pathway; (S)-tetrahydrodipicolinate from L-aspartate: step 4/4.</text>
</comment>
<evidence type="ECO:0000313" key="13">
    <source>
        <dbReference type="EMBL" id="MCM1991696.1"/>
    </source>
</evidence>
<dbReference type="Gene3D" id="3.40.50.720">
    <property type="entry name" value="NAD(P)-binding Rossmann-like Domain"/>
    <property type="match status" value="1"/>
</dbReference>
<accession>A0A9J6P8C5</accession>